<feature type="transmembrane region" description="Helical" evidence="6">
    <location>
        <begin position="257"/>
        <end position="277"/>
    </location>
</feature>
<keyword evidence="5 6" id="KW-0472">Membrane</keyword>
<evidence type="ECO:0000256" key="6">
    <source>
        <dbReference type="SAM" id="Phobius"/>
    </source>
</evidence>
<proteinExistence type="predicted"/>
<feature type="transmembrane region" description="Helical" evidence="6">
    <location>
        <begin position="289"/>
        <end position="310"/>
    </location>
</feature>
<sequence>MARARVEQQPAATGMTLVVMVGLGVAFLLFMAFLNVVKSGNLLNESNLLYAALIFYAGAGTLYLGFGITGIPSYVRFASLSTWAGVLANTGAIAHRWYEAGHPPFASIYEMLLSFVWTLAVLTLIAEKKYGVKVIGTVTMPLAIVGVVLMQLLRTEVHPLVPALQSTWLHVHVTLAMLAYAACALSFALAMMFLIQDKVRTETFLAATSLFGIATYAGVLTRFEKWGGLSVAAWNPEEKSEVFLAKGVRLFVVIPDLGWLMLLVLAAIATPLFLYLIWRKTGNENSIDIANRAVFVSILLQVLALVFFLLRARDGRYGSLDAEGLFPTSLAASPFILSGLVGGIFVSLLYLLLLWRREDLERMLPSAEELDRITYKTISIAFPLLTLMIAAGAYWANRTWGSYWSWDPKETWAAITWLVYAGYLHMRITRGWRGRRAAYFAILGFAVVMFTFFGVTYLLPGLHAYA</sequence>
<feature type="transmembrane region" description="Helical" evidence="6">
    <location>
        <begin position="330"/>
        <end position="353"/>
    </location>
</feature>
<dbReference type="AlphaFoldDB" id="A0A2U3K465"/>
<evidence type="ECO:0000256" key="1">
    <source>
        <dbReference type="ARBA" id="ARBA00004141"/>
    </source>
</evidence>
<accession>A0A2U3K465</accession>
<evidence type="ECO:0000256" key="2">
    <source>
        <dbReference type="ARBA" id="ARBA00022692"/>
    </source>
</evidence>
<evidence type="ECO:0000256" key="4">
    <source>
        <dbReference type="ARBA" id="ARBA00022989"/>
    </source>
</evidence>
<feature type="transmembrane region" description="Helical" evidence="6">
    <location>
        <begin position="132"/>
        <end position="153"/>
    </location>
</feature>
<reference evidence="9" key="1">
    <citation type="submission" date="2018-02" db="EMBL/GenBank/DDBJ databases">
        <authorList>
            <person name="Hausmann B."/>
        </authorList>
    </citation>
    <scope>NUCLEOTIDE SEQUENCE [LARGE SCALE GENOMIC DNA]</scope>
    <source>
        <strain evidence="9">Peat soil MAG SbA1</strain>
    </source>
</reference>
<protein>
    <submittedName>
        <fullName evidence="8">Cytochrome c assembly protein</fullName>
    </submittedName>
</protein>
<dbReference type="OrthoDB" id="114897at2"/>
<feature type="transmembrane region" description="Helical" evidence="6">
    <location>
        <begin position="173"/>
        <end position="195"/>
    </location>
</feature>
<dbReference type="GO" id="GO:0020037">
    <property type="term" value="F:heme binding"/>
    <property type="evidence" value="ECO:0007669"/>
    <property type="project" value="InterPro"/>
</dbReference>
<feature type="transmembrane region" description="Helical" evidence="6">
    <location>
        <begin position="204"/>
        <end position="223"/>
    </location>
</feature>
<keyword evidence="4 6" id="KW-1133">Transmembrane helix</keyword>
<feature type="transmembrane region" description="Helical" evidence="6">
    <location>
        <begin position="104"/>
        <end position="125"/>
    </location>
</feature>
<comment type="subcellular location">
    <subcellularLocation>
        <location evidence="1">Membrane</location>
        <topology evidence="1">Multi-pass membrane protein</topology>
    </subcellularLocation>
</comment>
<feature type="transmembrane region" description="Helical" evidence="6">
    <location>
        <begin position="411"/>
        <end position="426"/>
    </location>
</feature>
<dbReference type="GO" id="GO:0017004">
    <property type="term" value="P:cytochrome complex assembly"/>
    <property type="evidence" value="ECO:0007669"/>
    <property type="project" value="UniProtKB-KW"/>
</dbReference>
<name>A0A2U3K465_9BACT</name>
<dbReference type="InterPro" id="IPR002541">
    <property type="entry name" value="Cyt_c_assembly"/>
</dbReference>
<evidence type="ECO:0000313" key="9">
    <source>
        <dbReference type="Proteomes" id="UP000238701"/>
    </source>
</evidence>
<keyword evidence="3" id="KW-0201">Cytochrome c-type biogenesis</keyword>
<dbReference type="GO" id="GO:0005886">
    <property type="term" value="C:plasma membrane"/>
    <property type="evidence" value="ECO:0007669"/>
    <property type="project" value="TreeGrafter"/>
</dbReference>
<gene>
    <name evidence="8" type="ORF">SBA1_1250011</name>
</gene>
<feature type="domain" description="Cytochrome c assembly protein" evidence="7">
    <location>
        <begin position="273"/>
        <end position="463"/>
    </location>
</feature>
<feature type="domain" description="Cytochrome c assembly protein" evidence="7">
    <location>
        <begin position="107"/>
        <end position="211"/>
    </location>
</feature>
<dbReference type="InterPro" id="IPR045062">
    <property type="entry name" value="Cyt_c_biogenesis_CcsA/CcmC"/>
</dbReference>
<dbReference type="PANTHER" id="PTHR30071">
    <property type="entry name" value="HEME EXPORTER PROTEIN C"/>
    <property type="match status" value="1"/>
</dbReference>
<evidence type="ECO:0000256" key="5">
    <source>
        <dbReference type="ARBA" id="ARBA00023136"/>
    </source>
</evidence>
<dbReference type="EMBL" id="OMOD01000030">
    <property type="protein sequence ID" value="SPF34377.1"/>
    <property type="molecule type" value="Genomic_DNA"/>
</dbReference>
<feature type="transmembrane region" description="Helical" evidence="6">
    <location>
        <begin position="373"/>
        <end position="396"/>
    </location>
</feature>
<evidence type="ECO:0000259" key="7">
    <source>
        <dbReference type="Pfam" id="PF01578"/>
    </source>
</evidence>
<organism evidence="8 9">
    <name type="scientific">Candidatus Sulfotelmatobacter kueseliae</name>
    <dbReference type="NCBI Taxonomy" id="2042962"/>
    <lineage>
        <taxon>Bacteria</taxon>
        <taxon>Pseudomonadati</taxon>
        <taxon>Acidobacteriota</taxon>
        <taxon>Terriglobia</taxon>
        <taxon>Terriglobales</taxon>
        <taxon>Candidatus Korobacteraceae</taxon>
        <taxon>Candidatus Sulfotelmatobacter</taxon>
    </lineage>
</organism>
<keyword evidence="2 6" id="KW-0812">Transmembrane</keyword>
<evidence type="ECO:0000313" key="8">
    <source>
        <dbReference type="EMBL" id="SPF34377.1"/>
    </source>
</evidence>
<evidence type="ECO:0000256" key="3">
    <source>
        <dbReference type="ARBA" id="ARBA00022748"/>
    </source>
</evidence>
<dbReference type="PANTHER" id="PTHR30071:SF1">
    <property type="entry name" value="CYTOCHROME B_B6 PROTEIN-RELATED"/>
    <property type="match status" value="1"/>
</dbReference>
<dbReference type="Proteomes" id="UP000238701">
    <property type="component" value="Unassembled WGS sequence"/>
</dbReference>
<feature type="transmembrane region" description="Helical" evidence="6">
    <location>
        <begin position="438"/>
        <end position="459"/>
    </location>
</feature>
<dbReference type="Pfam" id="PF01578">
    <property type="entry name" value="Cytochrom_C_asm"/>
    <property type="match status" value="2"/>
</dbReference>
<feature type="transmembrane region" description="Helical" evidence="6">
    <location>
        <begin position="12"/>
        <end position="36"/>
    </location>
</feature>
<feature type="transmembrane region" description="Helical" evidence="6">
    <location>
        <begin position="48"/>
        <end position="68"/>
    </location>
</feature>